<evidence type="ECO:0000313" key="2">
    <source>
        <dbReference type="Proteomes" id="UP000182624"/>
    </source>
</evidence>
<reference evidence="2" key="1">
    <citation type="submission" date="2016-10" db="EMBL/GenBank/DDBJ databases">
        <authorList>
            <person name="Varghese N."/>
            <person name="Submissions S."/>
        </authorList>
    </citation>
    <scope>NUCLEOTIDE SEQUENCE [LARGE SCALE GENOMIC DNA]</scope>
    <source>
        <strain evidence="2">P18</strain>
    </source>
</reference>
<gene>
    <name evidence="1" type="ORF">SAMN04487928_10780</name>
</gene>
<dbReference type="RefSeq" id="WP_074885871.1">
    <property type="nucleotide sequence ID" value="NZ_FOXO01000007.1"/>
</dbReference>
<keyword evidence="2" id="KW-1185">Reference proteome</keyword>
<protein>
    <submittedName>
        <fullName evidence="1">Uncharacterized protein</fullName>
    </submittedName>
</protein>
<sequence>MADRLREITVEIGGDTTKLSASRKQVNSDMRLMNCGNKKINELLKKLEKYDLVQRKHRGLGKPNRIYVYDLLSPYNLNWKPGVKKTMEGEEKYA</sequence>
<evidence type="ECO:0000313" key="1">
    <source>
        <dbReference type="EMBL" id="SFP74657.1"/>
    </source>
</evidence>
<organism evidence="1 2">
    <name type="scientific">Butyrivibrio proteoclasticus</name>
    <dbReference type="NCBI Taxonomy" id="43305"/>
    <lineage>
        <taxon>Bacteria</taxon>
        <taxon>Bacillati</taxon>
        <taxon>Bacillota</taxon>
        <taxon>Clostridia</taxon>
        <taxon>Lachnospirales</taxon>
        <taxon>Lachnospiraceae</taxon>
        <taxon>Butyrivibrio</taxon>
    </lineage>
</organism>
<dbReference type="OrthoDB" id="9803733at2"/>
<proteinExistence type="predicted"/>
<dbReference type="Proteomes" id="UP000182624">
    <property type="component" value="Unassembled WGS sequence"/>
</dbReference>
<accession>A0A1I5SVZ4</accession>
<dbReference type="AlphaFoldDB" id="A0A1I5SVZ4"/>
<name>A0A1I5SVZ4_9FIRM</name>
<dbReference type="EMBL" id="FOXO01000007">
    <property type="protein sequence ID" value="SFP74657.1"/>
    <property type="molecule type" value="Genomic_DNA"/>
</dbReference>